<dbReference type="GO" id="GO:0005886">
    <property type="term" value="C:plasma membrane"/>
    <property type="evidence" value="ECO:0007669"/>
    <property type="project" value="UniProtKB-SubCell"/>
</dbReference>
<evidence type="ECO:0000256" key="10">
    <source>
        <dbReference type="ARBA" id="ARBA00030775"/>
    </source>
</evidence>
<evidence type="ECO:0000313" key="14">
    <source>
        <dbReference type="Proteomes" id="UP000228621"/>
    </source>
</evidence>
<keyword evidence="3" id="KW-1003">Cell membrane</keyword>
<reference evidence="14" key="1">
    <citation type="journal article" date="2019" name="Genome Announc.">
        <title>Draft Genome Sequence of Pseudoalteromonas piscicida Strain 36Y ROTHPW, an Hypersaline Seawater Isolate from the South Coast of Sonora, Mexico.</title>
        <authorList>
            <person name="Sanchez-Diaz R."/>
            <person name="Molina-Garza Z.J."/>
            <person name="Cruz-Suarez L.E."/>
            <person name="Selvin J."/>
            <person name="Kiran G.S."/>
            <person name="Ibarra-Gamez J.C."/>
            <person name="Gomez-Gil B."/>
            <person name="Galaviz-Silva L."/>
        </authorList>
    </citation>
    <scope>NUCLEOTIDE SEQUENCE [LARGE SCALE GENOMIC DNA]</scope>
    <source>
        <strain evidence="14">36Y_RITHPW</strain>
    </source>
</reference>
<comment type="caution">
    <text evidence="13">The sequence shown here is derived from an EMBL/GenBank/DDBJ whole genome shotgun (WGS) entry which is preliminary data.</text>
</comment>
<proteinExistence type="inferred from homology"/>
<evidence type="ECO:0000256" key="1">
    <source>
        <dbReference type="ARBA" id="ARBA00004377"/>
    </source>
</evidence>
<dbReference type="InterPro" id="IPR012902">
    <property type="entry name" value="N_methyl_site"/>
</dbReference>
<evidence type="ECO:0000313" key="13">
    <source>
        <dbReference type="EMBL" id="PCK32549.1"/>
    </source>
</evidence>
<name>A0A2A5JT86_PSEO7</name>
<keyword evidence="14" id="KW-1185">Reference proteome</keyword>
<evidence type="ECO:0000256" key="11">
    <source>
        <dbReference type="SAM" id="Phobius"/>
    </source>
</evidence>
<organism evidence="13 14">
    <name type="scientific">Pseudoalteromonas piscicida</name>
    <dbReference type="NCBI Taxonomy" id="43662"/>
    <lineage>
        <taxon>Bacteria</taxon>
        <taxon>Pseudomonadati</taxon>
        <taxon>Pseudomonadota</taxon>
        <taxon>Gammaproteobacteria</taxon>
        <taxon>Alteromonadales</taxon>
        <taxon>Pseudoalteromonadaceae</taxon>
        <taxon>Pseudoalteromonas</taxon>
    </lineage>
</organism>
<feature type="transmembrane region" description="Helical" evidence="11">
    <location>
        <begin position="7"/>
        <end position="27"/>
    </location>
</feature>
<evidence type="ECO:0000256" key="3">
    <source>
        <dbReference type="ARBA" id="ARBA00022475"/>
    </source>
</evidence>
<dbReference type="AlphaFoldDB" id="A0A2A5JT86"/>
<evidence type="ECO:0000256" key="7">
    <source>
        <dbReference type="ARBA" id="ARBA00022989"/>
    </source>
</evidence>
<evidence type="ECO:0000256" key="8">
    <source>
        <dbReference type="ARBA" id="ARBA00023136"/>
    </source>
</evidence>
<keyword evidence="7 11" id="KW-1133">Transmembrane helix</keyword>
<evidence type="ECO:0000256" key="5">
    <source>
        <dbReference type="ARBA" id="ARBA00022519"/>
    </source>
</evidence>
<accession>A0A2A5JT86</accession>
<dbReference type="EMBL" id="NKHF01000028">
    <property type="protein sequence ID" value="PCK32549.1"/>
    <property type="molecule type" value="Genomic_DNA"/>
</dbReference>
<comment type="subcellular location">
    <subcellularLocation>
        <location evidence="1">Cell inner membrane</location>
        <topology evidence="1">Single-pass membrane protein</topology>
    </subcellularLocation>
</comment>
<keyword evidence="6 11" id="KW-0812">Transmembrane</keyword>
<keyword evidence="5" id="KW-0997">Cell inner membrane</keyword>
<dbReference type="Gene3D" id="3.55.40.10">
    <property type="entry name" value="minor pseudopilin epsh domain"/>
    <property type="match status" value="1"/>
</dbReference>
<dbReference type="GO" id="GO:0015628">
    <property type="term" value="P:protein secretion by the type II secretion system"/>
    <property type="evidence" value="ECO:0007669"/>
    <property type="project" value="InterPro"/>
</dbReference>
<evidence type="ECO:0000256" key="6">
    <source>
        <dbReference type="ARBA" id="ARBA00022692"/>
    </source>
</evidence>
<comment type="similarity">
    <text evidence="9">Belongs to the GSP H family.</text>
</comment>
<dbReference type="OrthoDB" id="6315619at2"/>
<dbReference type="InterPro" id="IPR045584">
    <property type="entry name" value="Pilin-like"/>
</dbReference>
<dbReference type="InterPro" id="IPR022346">
    <property type="entry name" value="T2SS_GspH"/>
</dbReference>
<evidence type="ECO:0000256" key="4">
    <source>
        <dbReference type="ARBA" id="ARBA00022481"/>
    </source>
</evidence>
<dbReference type="Pfam" id="PF12019">
    <property type="entry name" value="GspH"/>
    <property type="match status" value="1"/>
</dbReference>
<gene>
    <name evidence="13" type="ORF">CEX98_06675</name>
</gene>
<protein>
    <recommendedName>
        <fullName evidence="2">Type II secretion system protein H</fullName>
    </recommendedName>
    <alternativeName>
        <fullName evidence="10">General secretion pathway protein H</fullName>
    </alternativeName>
</protein>
<dbReference type="GO" id="GO:0015627">
    <property type="term" value="C:type II protein secretion system complex"/>
    <property type="evidence" value="ECO:0007669"/>
    <property type="project" value="InterPro"/>
</dbReference>
<evidence type="ECO:0000259" key="12">
    <source>
        <dbReference type="Pfam" id="PF12019"/>
    </source>
</evidence>
<evidence type="ECO:0000256" key="9">
    <source>
        <dbReference type="ARBA" id="ARBA00025772"/>
    </source>
</evidence>
<keyword evidence="4" id="KW-0488">Methylation</keyword>
<dbReference type="SUPFAM" id="SSF54523">
    <property type="entry name" value="Pili subunits"/>
    <property type="match status" value="1"/>
</dbReference>
<dbReference type="RefSeq" id="WP_099641329.1">
    <property type="nucleotide sequence ID" value="NZ_JAQPZX010000004.1"/>
</dbReference>
<dbReference type="Proteomes" id="UP000228621">
    <property type="component" value="Unassembled WGS sequence"/>
</dbReference>
<sequence length="168" mass="19132">MRRQQGFSLLESMVCITIAIIVSYLSLPNLSSIFQFNRPQIKLEALRRAINFARIKAVANDATVTLCPLKQNRCNRHEWHQPLTVFVDYRPTGEFSGDDFKLAVFEATERGDKLTYPRQAIIFRRYGHLAGLYNGTFIYCNNANPSGLALSVSYTGRTTLKDTDKCKM</sequence>
<dbReference type="Pfam" id="PF07963">
    <property type="entry name" value="N_methyl"/>
    <property type="match status" value="1"/>
</dbReference>
<feature type="domain" description="General secretion pathway GspH" evidence="12">
    <location>
        <begin position="44"/>
        <end position="156"/>
    </location>
</feature>
<keyword evidence="8 11" id="KW-0472">Membrane</keyword>
<evidence type="ECO:0000256" key="2">
    <source>
        <dbReference type="ARBA" id="ARBA00021549"/>
    </source>
</evidence>